<reference evidence="10" key="1">
    <citation type="submission" date="2019-08" db="EMBL/GenBank/DDBJ databases">
        <authorList>
            <person name="Kucharzyk K."/>
            <person name="Murdoch R.W."/>
            <person name="Higgins S."/>
            <person name="Loffler F."/>
        </authorList>
    </citation>
    <scope>NUCLEOTIDE SEQUENCE</scope>
</reference>
<keyword evidence="4" id="KW-0813">Transport</keyword>
<evidence type="ECO:0000256" key="1">
    <source>
        <dbReference type="ARBA" id="ARBA00004141"/>
    </source>
</evidence>
<dbReference type="InterPro" id="IPR043429">
    <property type="entry name" value="ArtM/GltK/GlnP/TcyL/YhdX-like"/>
</dbReference>
<evidence type="ECO:0000313" key="10">
    <source>
        <dbReference type="EMBL" id="MPM57658.1"/>
    </source>
</evidence>
<proteinExistence type="inferred from homology"/>
<dbReference type="InterPro" id="IPR035906">
    <property type="entry name" value="MetI-like_sf"/>
</dbReference>
<evidence type="ECO:0000256" key="8">
    <source>
        <dbReference type="SAM" id="Phobius"/>
    </source>
</evidence>
<feature type="compositionally biased region" description="Low complexity" evidence="7">
    <location>
        <begin position="116"/>
        <end position="127"/>
    </location>
</feature>
<evidence type="ECO:0000256" key="6">
    <source>
        <dbReference type="ARBA" id="ARBA00023136"/>
    </source>
</evidence>
<comment type="subcellular location">
    <subcellularLocation>
        <location evidence="1">Membrane</location>
        <topology evidence="1">Multi-pass membrane protein</topology>
    </subcellularLocation>
</comment>
<organism evidence="10">
    <name type="scientific">bioreactor metagenome</name>
    <dbReference type="NCBI Taxonomy" id="1076179"/>
    <lineage>
        <taxon>unclassified sequences</taxon>
        <taxon>metagenomes</taxon>
        <taxon>ecological metagenomes</taxon>
    </lineage>
</organism>
<dbReference type="InterPro" id="IPR000515">
    <property type="entry name" value="MetI-like"/>
</dbReference>
<comment type="similarity">
    <text evidence="2">Belongs to the binding-protein-dependent transport system permease family. HisMQ subfamily.</text>
</comment>
<keyword evidence="3 8" id="KW-0812">Transmembrane</keyword>
<accession>A0A645AY24</accession>
<name>A0A645AY24_9ZZZZ</name>
<keyword evidence="6 8" id="KW-0472">Membrane</keyword>
<keyword evidence="5 8" id="KW-1133">Transmembrane helix</keyword>
<feature type="region of interest" description="Disordered" evidence="7">
    <location>
        <begin position="116"/>
        <end position="137"/>
    </location>
</feature>
<comment type="caution">
    <text evidence="10">The sequence shown here is derived from an EMBL/GenBank/DDBJ whole genome shotgun (WGS) entry which is preliminary data.</text>
</comment>
<dbReference type="PANTHER" id="PTHR30614">
    <property type="entry name" value="MEMBRANE COMPONENT OF AMINO ACID ABC TRANSPORTER"/>
    <property type="match status" value="1"/>
</dbReference>
<evidence type="ECO:0000256" key="7">
    <source>
        <dbReference type="SAM" id="MobiDB-lite"/>
    </source>
</evidence>
<feature type="transmembrane region" description="Helical" evidence="8">
    <location>
        <begin position="87"/>
        <end position="108"/>
    </location>
</feature>
<dbReference type="GO" id="GO:0055085">
    <property type="term" value="P:transmembrane transport"/>
    <property type="evidence" value="ECO:0007669"/>
    <property type="project" value="InterPro"/>
</dbReference>
<dbReference type="Gene3D" id="1.10.3720.10">
    <property type="entry name" value="MetI-like"/>
    <property type="match status" value="1"/>
</dbReference>
<dbReference type="PROSITE" id="PS50928">
    <property type="entry name" value="ABC_TM1"/>
    <property type="match status" value="1"/>
</dbReference>
<keyword evidence="4" id="KW-0029">Amino-acid transport</keyword>
<evidence type="ECO:0000256" key="5">
    <source>
        <dbReference type="ARBA" id="ARBA00022989"/>
    </source>
</evidence>
<dbReference type="GO" id="GO:0006865">
    <property type="term" value="P:amino acid transport"/>
    <property type="evidence" value="ECO:0007669"/>
    <property type="project" value="UniProtKB-KW"/>
</dbReference>
<evidence type="ECO:0000259" key="9">
    <source>
        <dbReference type="PROSITE" id="PS50928"/>
    </source>
</evidence>
<evidence type="ECO:0000256" key="4">
    <source>
        <dbReference type="ARBA" id="ARBA00022970"/>
    </source>
</evidence>
<feature type="domain" description="ABC transmembrane type-1" evidence="9">
    <location>
        <begin position="1"/>
        <end position="105"/>
    </location>
</feature>
<dbReference type="SUPFAM" id="SSF161098">
    <property type="entry name" value="MetI-like"/>
    <property type="match status" value="1"/>
</dbReference>
<dbReference type="GO" id="GO:0005886">
    <property type="term" value="C:plasma membrane"/>
    <property type="evidence" value="ECO:0007669"/>
    <property type="project" value="TreeGrafter"/>
</dbReference>
<evidence type="ECO:0000256" key="2">
    <source>
        <dbReference type="ARBA" id="ARBA00010072"/>
    </source>
</evidence>
<dbReference type="EMBL" id="VSSQ01016380">
    <property type="protein sequence ID" value="MPM57658.1"/>
    <property type="molecule type" value="Genomic_DNA"/>
</dbReference>
<dbReference type="Pfam" id="PF00528">
    <property type="entry name" value="BPD_transp_1"/>
    <property type="match status" value="1"/>
</dbReference>
<dbReference type="AlphaFoldDB" id="A0A645AY24"/>
<protein>
    <submittedName>
        <fullName evidence="10">Putative glutamine ABC transporter permease protein GlnM</fullName>
    </submittedName>
</protein>
<gene>
    <name evidence="10" type="primary">glnM_12</name>
    <name evidence="10" type="ORF">SDC9_104481</name>
</gene>
<dbReference type="PANTHER" id="PTHR30614:SF20">
    <property type="entry name" value="GLUTAMINE TRANSPORT SYSTEM PERMEASE PROTEIN GLNP"/>
    <property type="match status" value="1"/>
</dbReference>
<sequence>MAEIVRAGIQSVDIGQTEAARTLGMTAPQTMLNIILPQAIKNAFPAMGNEFIVNIKDSSVLNVISVTELFFQAKSIAGSLYKYEETFFVTAMIYLVLTAVTSFLLHLVEKRLNNTRTSFPSSSSTTRMVNNHHEGGR</sequence>
<dbReference type="CDD" id="cd06261">
    <property type="entry name" value="TM_PBP2"/>
    <property type="match status" value="1"/>
</dbReference>
<evidence type="ECO:0000256" key="3">
    <source>
        <dbReference type="ARBA" id="ARBA00022692"/>
    </source>
</evidence>